<feature type="transmembrane region" description="Helical" evidence="1">
    <location>
        <begin position="21"/>
        <end position="43"/>
    </location>
</feature>
<dbReference type="HOGENOM" id="CLU_1775354_0_0_10"/>
<keyword evidence="3" id="KW-1185">Reference proteome</keyword>
<name>H1YDT8_9SPHI</name>
<dbReference type="EMBL" id="CM001403">
    <property type="protein sequence ID" value="EHQ24278.1"/>
    <property type="molecule type" value="Genomic_DNA"/>
</dbReference>
<gene>
    <name evidence="2" type="ORF">Mucpa_0075</name>
</gene>
<sequence length="146" mass="15595">MKRGTGCVATMKIHQSLPYPLLPTVFVLVLILFFPSISSARFVLDQSSTTGAYTALQRIALGLGLSINGGFVVTIKPGYALLAPLLRNCPGCVVVDMEKGTAITSQANANLPVINGMAIAQYLNKLTHPIQMMQVKSSGSRVLYLV</sequence>
<evidence type="ECO:0000313" key="3">
    <source>
        <dbReference type="Proteomes" id="UP000002774"/>
    </source>
</evidence>
<dbReference type="Proteomes" id="UP000002774">
    <property type="component" value="Chromosome"/>
</dbReference>
<evidence type="ECO:0000313" key="2">
    <source>
        <dbReference type="EMBL" id="EHQ24278.1"/>
    </source>
</evidence>
<organism evidence="2 3">
    <name type="scientific">Mucilaginibacter paludis DSM 18603</name>
    <dbReference type="NCBI Taxonomy" id="714943"/>
    <lineage>
        <taxon>Bacteria</taxon>
        <taxon>Pseudomonadati</taxon>
        <taxon>Bacteroidota</taxon>
        <taxon>Sphingobacteriia</taxon>
        <taxon>Sphingobacteriales</taxon>
        <taxon>Sphingobacteriaceae</taxon>
        <taxon>Mucilaginibacter</taxon>
    </lineage>
</organism>
<dbReference type="AlphaFoldDB" id="H1YDT8"/>
<evidence type="ECO:0000256" key="1">
    <source>
        <dbReference type="SAM" id="Phobius"/>
    </source>
</evidence>
<keyword evidence="1" id="KW-0812">Transmembrane</keyword>
<proteinExistence type="predicted"/>
<feature type="transmembrane region" description="Helical" evidence="1">
    <location>
        <begin position="55"/>
        <end position="75"/>
    </location>
</feature>
<keyword evidence="1" id="KW-0472">Membrane</keyword>
<keyword evidence="1" id="KW-1133">Transmembrane helix</keyword>
<reference evidence="2" key="1">
    <citation type="submission" date="2011-09" db="EMBL/GenBank/DDBJ databases">
        <title>The permanent draft genome of Mucilaginibacter paludis DSM 18603.</title>
        <authorList>
            <consortium name="US DOE Joint Genome Institute (JGI-PGF)"/>
            <person name="Lucas S."/>
            <person name="Han J."/>
            <person name="Lapidus A."/>
            <person name="Bruce D."/>
            <person name="Goodwin L."/>
            <person name="Pitluck S."/>
            <person name="Peters L."/>
            <person name="Kyrpides N."/>
            <person name="Mavromatis K."/>
            <person name="Ivanova N."/>
            <person name="Mikhailova N."/>
            <person name="Held B."/>
            <person name="Detter J.C."/>
            <person name="Tapia R."/>
            <person name="Han C."/>
            <person name="Land M."/>
            <person name="Hauser L."/>
            <person name="Markowitz V."/>
            <person name="Cheng J.-F."/>
            <person name="Hugenholtz P."/>
            <person name="Woyke T."/>
            <person name="Wu D."/>
            <person name="Tindall B."/>
            <person name="Brambilla E."/>
            <person name="Klenk H.-P."/>
            <person name="Eisen J.A."/>
        </authorList>
    </citation>
    <scope>NUCLEOTIDE SEQUENCE [LARGE SCALE GENOMIC DNA]</scope>
    <source>
        <strain evidence="2">DSM 18603</strain>
    </source>
</reference>
<accession>H1YDT8</accession>
<protein>
    <submittedName>
        <fullName evidence="2">Uncharacterized protein</fullName>
    </submittedName>
</protein>